<dbReference type="SUPFAM" id="SSF57184">
    <property type="entry name" value="Growth factor receptor domain"/>
    <property type="match status" value="1"/>
</dbReference>
<proteinExistence type="predicted"/>
<dbReference type="Gene3D" id="2.90.20.10">
    <property type="entry name" value="Plasmodium vivax P25 domain"/>
    <property type="match status" value="1"/>
</dbReference>
<evidence type="ECO:0000313" key="2">
    <source>
        <dbReference type="Proteomes" id="UP000828390"/>
    </source>
</evidence>
<dbReference type="InterPro" id="IPR009030">
    <property type="entry name" value="Growth_fac_rcpt_cys_sf"/>
</dbReference>
<accession>A0A9D4NQJ8</accession>
<dbReference type="AlphaFoldDB" id="A0A9D4NQJ8"/>
<comment type="caution">
    <text evidence="1">The sequence shown here is derived from an EMBL/GenBank/DDBJ whole genome shotgun (WGS) entry which is preliminary data.</text>
</comment>
<dbReference type="EMBL" id="JAIWYP010000001">
    <property type="protein sequence ID" value="KAH3898519.1"/>
    <property type="molecule type" value="Genomic_DNA"/>
</dbReference>
<reference evidence="1" key="2">
    <citation type="submission" date="2020-11" db="EMBL/GenBank/DDBJ databases">
        <authorList>
            <person name="McCartney M.A."/>
            <person name="Auch B."/>
            <person name="Kono T."/>
            <person name="Mallez S."/>
            <person name="Becker A."/>
            <person name="Gohl D.M."/>
            <person name="Silverstein K.A.T."/>
            <person name="Koren S."/>
            <person name="Bechman K.B."/>
            <person name="Herman A."/>
            <person name="Abrahante J.E."/>
            <person name="Garbe J."/>
        </authorList>
    </citation>
    <scope>NUCLEOTIDE SEQUENCE</scope>
    <source>
        <strain evidence="1">Duluth1</strain>
        <tissue evidence="1">Whole animal</tissue>
    </source>
</reference>
<gene>
    <name evidence="1" type="ORF">DPMN_022753</name>
</gene>
<name>A0A9D4NQJ8_DREPO</name>
<evidence type="ECO:0000313" key="1">
    <source>
        <dbReference type="EMBL" id="KAH3898519.1"/>
    </source>
</evidence>
<organism evidence="1 2">
    <name type="scientific">Dreissena polymorpha</name>
    <name type="common">Zebra mussel</name>
    <name type="synonym">Mytilus polymorpha</name>
    <dbReference type="NCBI Taxonomy" id="45954"/>
    <lineage>
        <taxon>Eukaryota</taxon>
        <taxon>Metazoa</taxon>
        <taxon>Spiralia</taxon>
        <taxon>Lophotrochozoa</taxon>
        <taxon>Mollusca</taxon>
        <taxon>Bivalvia</taxon>
        <taxon>Autobranchia</taxon>
        <taxon>Heteroconchia</taxon>
        <taxon>Euheterodonta</taxon>
        <taxon>Imparidentia</taxon>
        <taxon>Neoheterodontei</taxon>
        <taxon>Myida</taxon>
        <taxon>Dreissenoidea</taxon>
        <taxon>Dreissenidae</taxon>
        <taxon>Dreissena</taxon>
    </lineage>
</organism>
<reference evidence="1" key="1">
    <citation type="journal article" date="2019" name="bioRxiv">
        <title>The Genome of the Zebra Mussel, Dreissena polymorpha: A Resource for Invasive Species Research.</title>
        <authorList>
            <person name="McCartney M.A."/>
            <person name="Auch B."/>
            <person name="Kono T."/>
            <person name="Mallez S."/>
            <person name="Zhang Y."/>
            <person name="Obille A."/>
            <person name="Becker A."/>
            <person name="Abrahante J.E."/>
            <person name="Garbe J."/>
            <person name="Badalamenti J.P."/>
            <person name="Herman A."/>
            <person name="Mangelson H."/>
            <person name="Liachko I."/>
            <person name="Sullivan S."/>
            <person name="Sone E.D."/>
            <person name="Koren S."/>
            <person name="Silverstein K.A.T."/>
            <person name="Beckman K.B."/>
            <person name="Gohl D.M."/>
        </authorList>
    </citation>
    <scope>NUCLEOTIDE SEQUENCE</scope>
    <source>
        <strain evidence="1">Duluth1</strain>
        <tissue evidence="1">Whole animal</tissue>
    </source>
</reference>
<dbReference type="Proteomes" id="UP000828390">
    <property type="component" value="Unassembled WGS sequence"/>
</dbReference>
<sequence length="146" mass="14424">MTSNAGTCTSTKCKCNTGYIANTGNTACIAAAGYLEGTCVASSACIHTANASTCTEKICKCDSGFTANSENTTCLVNGALGGKCTAATECIKTANAGTCTSAKCACDSGFILNPAKTACLAGNTGSVSIASTWIVVIASVPLALHL</sequence>
<protein>
    <submittedName>
        <fullName evidence="1">Uncharacterized protein</fullName>
    </submittedName>
</protein>
<keyword evidence="2" id="KW-1185">Reference proteome</keyword>